<dbReference type="KEGG" id="fax:FUAX_52140"/>
<organism evidence="1 2">
    <name type="scientific">Fulvitalea axinellae</name>
    <dbReference type="NCBI Taxonomy" id="1182444"/>
    <lineage>
        <taxon>Bacteria</taxon>
        <taxon>Pseudomonadati</taxon>
        <taxon>Bacteroidota</taxon>
        <taxon>Cytophagia</taxon>
        <taxon>Cytophagales</taxon>
        <taxon>Persicobacteraceae</taxon>
        <taxon>Fulvitalea</taxon>
    </lineage>
</organism>
<proteinExistence type="predicted"/>
<sequence>MSPCFASIFVFPILNDELIISRFWRQKINDAYENADLAGDVQGLQDS</sequence>
<keyword evidence="1" id="KW-0614">Plasmid</keyword>
<geneLocation type="plasmid" evidence="1 2">
    <name>pFA6</name>
</geneLocation>
<name>A0AAU9D0V4_9BACT</name>
<accession>A0AAU9D0V4</accession>
<evidence type="ECO:0000313" key="2">
    <source>
        <dbReference type="Proteomes" id="UP001348817"/>
    </source>
</evidence>
<dbReference type="AlphaFoldDB" id="A0AAU9D0V4"/>
<dbReference type="EMBL" id="AP025320">
    <property type="protein sequence ID" value="BDD12782.1"/>
    <property type="molecule type" value="Genomic_DNA"/>
</dbReference>
<dbReference type="Proteomes" id="UP001348817">
    <property type="component" value="Plasmid pFA6"/>
</dbReference>
<keyword evidence="2" id="KW-1185">Reference proteome</keyword>
<evidence type="ECO:0000313" key="1">
    <source>
        <dbReference type="EMBL" id="BDD12782.1"/>
    </source>
</evidence>
<reference evidence="1 2" key="1">
    <citation type="submission" date="2021-12" db="EMBL/GenBank/DDBJ databases">
        <title>Genome sequencing of bacteria with rrn-lacking chromosome and rrn-plasmid.</title>
        <authorList>
            <person name="Anda M."/>
            <person name="Iwasaki W."/>
        </authorList>
    </citation>
    <scope>NUCLEOTIDE SEQUENCE [LARGE SCALE GENOMIC DNA]</scope>
    <source>
        <strain evidence="1 2">DSM 100852</strain>
        <plasmid evidence="1 2">pFA6</plasmid>
    </source>
</reference>
<protein>
    <submittedName>
        <fullName evidence="1">Uncharacterized protein</fullName>
    </submittedName>
</protein>
<gene>
    <name evidence="1" type="ORF">FUAX_52140</name>
</gene>